<protein>
    <recommendedName>
        <fullName evidence="3">Lipoprotein</fullName>
    </recommendedName>
</protein>
<proteinExistence type="predicted"/>
<evidence type="ECO:0000313" key="1">
    <source>
        <dbReference type="EMBL" id="AWW40567.1"/>
    </source>
</evidence>
<dbReference type="PROSITE" id="PS51257">
    <property type="entry name" value="PROKAR_LIPOPROTEIN"/>
    <property type="match status" value="1"/>
</dbReference>
<gene>
    <name evidence="1" type="ORF">DN051_31100</name>
</gene>
<sequence length="301" mass="32065">MLRHLADGRRISVTAAVGGVILLVSGCAGNSPAPDDGRGAGKAPVLRSSADLRLPIQDYLFSDAELGTVKQAMRTLAQECMRRFKVSHEFAPPAAPLGPRSLMDRRYGLTDQRLAGAFGYHLGERDPRTHPVAEPSPPVGKALTVLSGSGGSEKVNGMRVPARGCAGEAERKIAGSGGLGPVDLAQDLNGKSFHDTRADRRVAEVFGAWSGCMEDKGFSYPDPLAAMNDRRFQGKRPVPEEIRVAVADVDCKARTDVVGVWFKVETAYQKSLIAKHRKALNAALAQKNRQLAAARAVDSGG</sequence>
<accession>A0A2Z4J6H0</accession>
<dbReference type="Proteomes" id="UP000249616">
    <property type="component" value="Chromosome"/>
</dbReference>
<evidence type="ECO:0008006" key="3">
    <source>
        <dbReference type="Google" id="ProtNLM"/>
    </source>
</evidence>
<organism evidence="1 2">
    <name type="scientific">Streptomyces cadmiisoli</name>
    <dbReference type="NCBI Taxonomy" id="2184053"/>
    <lineage>
        <taxon>Bacteria</taxon>
        <taxon>Bacillati</taxon>
        <taxon>Actinomycetota</taxon>
        <taxon>Actinomycetes</taxon>
        <taxon>Kitasatosporales</taxon>
        <taxon>Streptomycetaceae</taxon>
        <taxon>Streptomyces</taxon>
        <taxon>Streptomyces aurantiacus group</taxon>
    </lineage>
</organism>
<evidence type="ECO:0000313" key="2">
    <source>
        <dbReference type="Proteomes" id="UP000249616"/>
    </source>
</evidence>
<name>A0A2Z4J6H0_9ACTN</name>
<dbReference type="EMBL" id="CP030073">
    <property type="protein sequence ID" value="AWW40567.1"/>
    <property type="molecule type" value="Genomic_DNA"/>
</dbReference>
<reference evidence="1 2" key="1">
    <citation type="journal article" date="2019" name="Int. J. Syst. Evol. Microbiol.">
        <title>Streptomyces cadmiisoli sp. nov., a novel actinomycete isolated from cadmium-contaminated soil.</title>
        <authorList>
            <person name="Li K."/>
            <person name="Tang X."/>
            <person name="Zhao J."/>
            <person name="Guo Y."/>
            <person name="Tang Y."/>
            <person name="Gao J."/>
        </authorList>
    </citation>
    <scope>NUCLEOTIDE SEQUENCE [LARGE SCALE GENOMIC DNA]</scope>
    <source>
        <strain evidence="1 2">ZFG47</strain>
    </source>
</reference>
<dbReference type="AlphaFoldDB" id="A0A2Z4J6H0"/>
<keyword evidence="2" id="KW-1185">Reference proteome</keyword>
<dbReference type="KEGG" id="scad:DN051_31100"/>